<keyword evidence="1" id="KW-0235">DNA replication</keyword>
<dbReference type="InterPro" id="IPR056772">
    <property type="entry name" value="RecA-like_ORC2"/>
</dbReference>
<keyword evidence="1" id="KW-0539">Nucleus</keyword>
<dbReference type="PANTHER" id="PTHR14052:SF0">
    <property type="entry name" value="ORIGIN RECOGNITION COMPLEX SUBUNIT 2"/>
    <property type="match status" value="1"/>
</dbReference>
<dbReference type="EMBL" id="CAJVQB010027796">
    <property type="protein sequence ID" value="CAG8811188.1"/>
    <property type="molecule type" value="Genomic_DNA"/>
</dbReference>
<gene>
    <name evidence="3" type="ORF">GMARGA_LOCUS25279</name>
</gene>
<name>A0ABN7W2M3_GIGMA</name>
<dbReference type="Proteomes" id="UP000789901">
    <property type="component" value="Unassembled WGS sequence"/>
</dbReference>
<comment type="subcellular location">
    <subcellularLocation>
        <location evidence="1">Nucleus</location>
    </subcellularLocation>
</comment>
<dbReference type="Pfam" id="PF04084">
    <property type="entry name" value="RecA-like_ORC2"/>
    <property type="match status" value="1"/>
</dbReference>
<evidence type="ECO:0000313" key="4">
    <source>
        <dbReference type="Proteomes" id="UP000789901"/>
    </source>
</evidence>
<protein>
    <recommendedName>
        <fullName evidence="1">Origin recognition complex subunit 2</fullName>
    </recommendedName>
</protein>
<dbReference type="InterPro" id="IPR007220">
    <property type="entry name" value="ORC2"/>
</dbReference>
<comment type="caution">
    <text evidence="3">The sequence shown here is derived from an EMBL/GenBank/DDBJ whole genome shotgun (WGS) entry which is preliminary data.</text>
</comment>
<evidence type="ECO:0000313" key="3">
    <source>
        <dbReference type="EMBL" id="CAG8811188.1"/>
    </source>
</evidence>
<comment type="similarity">
    <text evidence="1">Belongs to the ORC2 family.</text>
</comment>
<comment type="function">
    <text evidence="1">Component of the origin recognition complex (ORC) that binds origins of replication. DNA-binding is ATP-dependent. ORC is required to assemble the pre-replication complex necessary to initiate DNA replication.</text>
</comment>
<sequence length="264" mass="31104">MKYNTGTKKTKTINKRPILEQDITGYERYFEDHQMKTRTSNNTLAGVDILDKAECINILTKVPVKHKVGIELLTNLYKCQFLQWYNELKSGFNLLFYGYRSKKKLLEEFSEAYLKDKPLLIINGFLSELKIKEVFLQVINGINMGMKPRKCEILKELTELIREYFSNPEQKVQSLYIMIHNINGQGLHMLQIQNCLSILASCLNIYFIASIDHINATLLFDQDQATKFNWIWHDITTFNYYEAESSFEDILKVKRYKQQELNIK</sequence>
<reference evidence="3 4" key="1">
    <citation type="submission" date="2021-06" db="EMBL/GenBank/DDBJ databases">
        <authorList>
            <person name="Kallberg Y."/>
            <person name="Tangrot J."/>
            <person name="Rosling A."/>
        </authorList>
    </citation>
    <scope>NUCLEOTIDE SEQUENCE [LARGE SCALE GENOMIC DNA]</scope>
    <source>
        <strain evidence="3 4">120-4 pot B 10/14</strain>
    </source>
</reference>
<keyword evidence="4" id="KW-1185">Reference proteome</keyword>
<organism evidence="3 4">
    <name type="scientific">Gigaspora margarita</name>
    <dbReference type="NCBI Taxonomy" id="4874"/>
    <lineage>
        <taxon>Eukaryota</taxon>
        <taxon>Fungi</taxon>
        <taxon>Fungi incertae sedis</taxon>
        <taxon>Mucoromycota</taxon>
        <taxon>Glomeromycotina</taxon>
        <taxon>Glomeromycetes</taxon>
        <taxon>Diversisporales</taxon>
        <taxon>Gigasporaceae</taxon>
        <taxon>Gigaspora</taxon>
    </lineage>
</organism>
<proteinExistence type="inferred from homology"/>
<evidence type="ECO:0000259" key="2">
    <source>
        <dbReference type="Pfam" id="PF04084"/>
    </source>
</evidence>
<feature type="domain" description="Origin recognition complex subunit 2 RecA-like" evidence="2">
    <location>
        <begin position="71"/>
        <end position="235"/>
    </location>
</feature>
<accession>A0ABN7W2M3</accession>
<dbReference type="PANTHER" id="PTHR14052">
    <property type="entry name" value="ORIGIN RECOGNITION COMPLEX SUBUNIT 2"/>
    <property type="match status" value="1"/>
</dbReference>
<comment type="subunit">
    <text evidence="1">Component of the origin recognition complex (ORC).</text>
</comment>
<evidence type="ECO:0000256" key="1">
    <source>
        <dbReference type="RuleBase" id="RU368084"/>
    </source>
</evidence>